<name>A0ABV8SBV8_9BACL</name>
<gene>
    <name evidence="9" type="ORF">ACFO1S_16520</name>
</gene>
<feature type="transmembrane region" description="Helical" evidence="8">
    <location>
        <begin position="102"/>
        <end position="120"/>
    </location>
</feature>
<accession>A0ABV8SBV8</accession>
<feature type="transmembrane region" description="Helical" evidence="8">
    <location>
        <begin position="132"/>
        <end position="150"/>
    </location>
</feature>
<evidence type="ECO:0000256" key="3">
    <source>
        <dbReference type="ARBA" id="ARBA00022670"/>
    </source>
</evidence>
<evidence type="ECO:0000256" key="6">
    <source>
        <dbReference type="ARBA" id="ARBA00022989"/>
    </source>
</evidence>
<proteinExistence type="predicted"/>
<evidence type="ECO:0000313" key="9">
    <source>
        <dbReference type="EMBL" id="MFC4305038.1"/>
    </source>
</evidence>
<keyword evidence="10" id="KW-1185">Reference proteome</keyword>
<evidence type="ECO:0000256" key="7">
    <source>
        <dbReference type="ARBA" id="ARBA00023136"/>
    </source>
</evidence>
<dbReference type="RefSeq" id="WP_204603510.1">
    <property type="nucleotide sequence ID" value="NZ_JBHSED010000035.1"/>
</dbReference>
<evidence type="ECO:0000256" key="5">
    <source>
        <dbReference type="ARBA" id="ARBA00022801"/>
    </source>
</evidence>
<evidence type="ECO:0000256" key="1">
    <source>
        <dbReference type="ARBA" id="ARBA00022475"/>
    </source>
</evidence>
<organism evidence="9 10">
    <name type="scientific">Cohnella boryungensis</name>
    <dbReference type="NCBI Taxonomy" id="768479"/>
    <lineage>
        <taxon>Bacteria</taxon>
        <taxon>Bacillati</taxon>
        <taxon>Bacillota</taxon>
        <taxon>Bacilli</taxon>
        <taxon>Bacillales</taxon>
        <taxon>Paenibacillaceae</taxon>
        <taxon>Cohnella</taxon>
    </lineage>
</organism>
<keyword evidence="7 8" id="KW-0472">Membrane</keyword>
<dbReference type="EMBL" id="JBHSED010000035">
    <property type="protein sequence ID" value="MFC4305038.1"/>
    <property type="molecule type" value="Genomic_DNA"/>
</dbReference>
<dbReference type="Pfam" id="PF04647">
    <property type="entry name" value="AgrB"/>
    <property type="match status" value="1"/>
</dbReference>
<dbReference type="SMART" id="SM00793">
    <property type="entry name" value="AgrB"/>
    <property type="match status" value="1"/>
</dbReference>
<protein>
    <submittedName>
        <fullName evidence="9">Accessory gene regulator ArgB-like protein</fullName>
    </submittedName>
</protein>
<feature type="transmembrane region" description="Helical" evidence="8">
    <location>
        <begin position="78"/>
        <end position="96"/>
    </location>
</feature>
<keyword evidence="4 8" id="KW-0812">Transmembrane</keyword>
<evidence type="ECO:0000256" key="8">
    <source>
        <dbReference type="SAM" id="Phobius"/>
    </source>
</evidence>
<keyword evidence="1" id="KW-1003">Cell membrane</keyword>
<keyword evidence="3" id="KW-0645">Protease</keyword>
<keyword evidence="6 8" id="KW-1133">Transmembrane helix</keyword>
<reference evidence="10" key="1">
    <citation type="journal article" date="2019" name="Int. J. Syst. Evol. Microbiol.">
        <title>The Global Catalogue of Microorganisms (GCM) 10K type strain sequencing project: providing services to taxonomists for standard genome sequencing and annotation.</title>
        <authorList>
            <consortium name="The Broad Institute Genomics Platform"/>
            <consortium name="The Broad Institute Genome Sequencing Center for Infectious Disease"/>
            <person name="Wu L."/>
            <person name="Ma J."/>
        </authorList>
    </citation>
    <scope>NUCLEOTIDE SEQUENCE [LARGE SCALE GENOMIC DNA]</scope>
    <source>
        <strain evidence="10">CGMCC 4.1641</strain>
    </source>
</reference>
<keyword evidence="2" id="KW-0673">Quorum sensing</keyword>
<evidence type="ECO:0000313" key="10">
    <source>
        <dbReference type="Proteomes" id="UP001595755"/>
    </source>
</evidence>
<dbReference type="InterPro" id="IPR006741">
    <property type="entry name" value="AgrB"/>
</dbReference>
<comment type="caution">
    <text evidence="9">The sequence shown here is derived from an EMBL/GenBank/DDBJ whole genome shotgun (WGS) entry which is preliminary data.</text>
</comment>
<sequence length="176" mass="19884">MINKVSYSLASYIKREVPENTPSIAVMSYALYIIVHSLMTISLILIFSLLFDSFLATLTALLYFMALRIFAGGYHLHNSWLCTILTVIVVCGSPFVQVNDTMLIAINLVNTLLVAIYAPRNFKGYARIPERYYPLMKIIALLIVMSNFYWTNPVFTLVSLCHSLFLIPKQSGGTKE</sequence>
<evidence type="ECO:0000256" key="4">
    <source>
        <dbReference type="ARBA" id="ARBA00022692"/>
    </source>
</evidence>
<evidence type="ECO:0000256" key="2">
    <source>
        <dbReference type="ARBA" id="ARBA00022654"/>
    </source>
</evidence>
<dbReference type="Proteomes" id="UP001595755">
    <property type="component" value="Unassembled WGS sequence"/>
</dbReference>
<feature type="transmembrane region" description="Helical" evidence="8">
    <location>
        <begin position="53"/>
        <end position="71"/>
    </location>
</feature>
<keyword evidence="5" id="KW-0378">Hydrolase</keyword>
<feature type="transmembrane region" description="Helical" evidence="8">
    <location>
        <begin position="24"/>
        <end position="47"/>
    </location>
</feature>